<feature type="compositionally biased region" description="Acidic residues" evidence="1">
    <location>
        <begin position="441"/>
        <end position="450"/>
    </location>
</feature>
<dbReference type="EMBL" id="AGNL01006797">
    <property type="protein sequence ID" value="EJK71780.1"/>
    <property type="molecule type" value="Genomic_DNA"/>
</dbReference>
<sequence>MMMDVANDDFDETAEELFCEEELIDDHQSEDERPKKRQKRIILARRDADGQLEAIPPTDSMWWHIYIDCPQANDTRWLNKFRRRFRLPYQSFITFVEEAKANNWFPRWTGKGTDATGKKGSPVELLILGAFRYLGRGFTFDDLEECTAISEEVHRCFFHKFIEVGSTILYDKYVKTPTTAQEVREHMLEFELAGMPGTFGSTDATHIVHEKCNWKSRRAHLGGKSKHPTRTYNMTVNHRRRILSTTRGHPGSWNDKTLALFNTLMIDIKSGDILEDNTFELLETNSDGEIVAVKYQGVWLVVDNGYHNWSTTVPPFTDTVLRTEIRWSEWLESMRKDVECTFGILKGRWRILKTGVRLHSIKAVDQIWMTCCALHNMLLEVDGLDEPWDGVSVPRSVWEGEYSQLDDEDCPMALRRILSPDEIRNYDNSDTGVRGPLVESDSGDELVDNDEDAGEVRRVRNLSLKYFRSKLVEHFNIKFQRHQVAWPARRGSTRPGLVADS</sequence>
<gene>
    <name evidence="2" type="ORF">THAOC_06746</name>
</gene>
<dbReference type="OrthoDB" id="42907at2759"/>
<name>K0T1Y8_THAOC</name>
<dbReference type="InterPro" id="IPR006912">
    <property type="entry name" value="Harbinger_derived_prot"/>
</dbReference>
<dbReference type="PANTHER" id="PTHR47150">
    <property type="entry name" value="OS12G0169200 PROTEIN"/>
    <property type="match status" value="1"/>
</dbReference>
<dbReference type="PANTHER" id="PTHR47150:SF6">
    <property type="entry name" value="OS01G0872900 PROTEIN"/>
    <property type="match status" value="1"/>
</dbReference>
<feature type="non-terminal residue" evidence="2">
    <location>
        <position position="1"/>
    </location>
</feature>
<dbReference type="Proteomes" id="UP000266841">
    <property type="component" value="Unassembled WGS sequence"/>
</dbReference>
<proteinExistence type="predicted"/>
<dbReference type="OMA" id="THIVHEK"/>
<evidence type="ECO:0000313" key="3">
    <source>
        <dbReference type="Proteomes" id="UP000266841"/>
    </source>
</evidence>
<dbReference type="Pfam" id="PF04827">
    <property type="entry name" value="Plant_tran"/>
    <property type="match status" value="1"/>
</dbReference>
<organism evidence="2 3">
    <name type="scientific">Thalassiosira oceanica</name>
    <name type="common">Marine diatom</name>
    <dbReference type="NCBI Taxonomy" id="159749"/>
    <lineage>
        <taxon>Eukaryota</taxon>
        <taxon>Sar</taxon>
        <taxon>Stramenopiles</taxon>
        <taxon>Ochrophyta</taxon>
        <taxon>Bacillariophyta</taxon>
        <taxon>Coscinodiscophyceae</taxon>
        <taxon>Thalassiosirophycidae</taxon>
        <taxon>Thalassiosirales</taxon>
        <taxon>Thalassiosiraceae</taxon>
        <taxon>Thalassiosira</taxon>
    </lineage>
</organism>
<feature type="region of interest" description="Disordered" evidence="1">
    <location>
        <begin position="429"/>
        <end position="450"/>
    </location>
</feature>
<comment type="caution">
    <text evidence="2">The sequence shown here is derived from an EMBL/GenBank/DDBJ whole genome shotgun (WGS) entry which is preliminary data.</text>
</comment>
<dbReference type="eggNOG" id="ENOG502S9YA">
    <property type="taxonomic scope" value="Eukaryota"/>
</dbReference>
<evidence type="ECO:0000256" key="1">
    <source>
        <dbReference type="SAM" id="MobiDB-lite"/>
    </source>
</evidence>
<protein>
    <recommendedName>
        <fullName evidence="4">DDE Tnp4 domain-containing protein</fullName>
    </recommendedName>
</protein>
<dbReference type="AlphaFoldDB" id="K0T1Y8"/>
<evidence type="ECO:0008006" key="4">
    <source>
        <dbReference type="Google" id="ProtNLM"/>
    </source>
</evidence>
<evidence type="ECO:0000313" key="2">
    <source>
        <dbReference type="EMBL" id="EJK71780.1"/>
    </source>
</evidence>
<accession>K0T1Y8</accession>
<reference evidence="2 3" key="1">
    <citation type="journal article" date="2012" name="Genome Biol.">
        <title>Genome and low-iron response of an oceanic diatom adapted to chronic iron limitation.</title>
        <authorList>
            <person name="Lommer M."/>
            <person name="Specht M."/>
            <person name="Roy A.S."/>
            <person name="Kraemer L."/>
            <person name="Andreson R."/>
            <person name="Gutowska M.A."/>
            <person name="Wolf J."/>
            <person name="Bergner S.V."/>
            <person name="Schilhabel M.B."/>
            <person name="Klostermeier U.C."/>
            <person name="Beiko R.G."/>
            <person name="Rosenstiel P."/>
            <person name="Hippler M."/>
            <person name="Laroche J."/>
        </authorList>
    </citation>
    <scope>NUCLEOTIDE SEQUENCE [LARGE SCALE GENOMIC DNA]</scope>
    <source>
        <strain evidence="2 3">CCMP1005</strain>
    </source>
</reference>
<keyword evidence="3" id="KW-1185">Reference proteome</keyword>